<comment type="caution">
    <text evidence="2">The sequence shown here is derived from an EMBL/GenBank/DDBJ whole genome shotgun (WGS) entry which is preliminary data.</text>
</comment>
<sequence>MVTPRSSNRADRLARDTEASNPQRGAARASSGRSRQRFVPRDDSSDDDSGEDDYYRKEDAEYDDPSDKLARQVREVSEMERLNNTLKLELATHRPLAQIKTFSGLRNKSENSMQWLRTFVYEMKETRTPPNEWGMAFELSLRDGALHWAFTNWRILSTISSSRKNEARLEKPLRTSPEDETALTVVMSGVQRPRGTDIAGTDTDADMTVDSRHTPRIPLAEASLSEMMTELQVRESKYGRSERSKSRDMRWSLEDSGEDVEDRSTDEDQSGSDYADPYHSDEHDRHVAAANDAAPTGIINSVPRTTSTPAPWSITHSSYSYT</sequence>
<name>A0A9W6XB59_9STRA</name>
<organism evidence="2 3">
    <name type="scientific">Phytophthora fragariaefolia</name>
    <dbReference type="NCBI Taxonomy" id="1490495"/>
    <lineage>
        <taxon>Eukaryota</taxon>
        <taxon>Sar</taxon>
        <taxon>Stramenopiles</taxon>
        <taxon>Oomycota</taxon>
        <taxon>Peronosporomycetes</taxon>
        <taxon>Peronosporales</taxon>
        <taxon>Peronosporaceae</taxon>
        <taxon>Phytophthora</taxon>
    </lineage>
</organism>
<evidence type="ECO:0000256" key="1">
    <source>
        <dbReference type="SAM" id="MobiDB-lite"/>
    </source>
</evidence>
<feature type="region of interest" description="Disordered" evidence="1">
    <location>
        <begin position="193"/>
        <end position="322"/>
    </location>
</feature>
<feature type="region of interest" description="Disordered" evidence="1">
    <location>
        <begin position="1"/>
        <end position="67"/>
    </location>
</feature>
<feature type="compositionally biased region" description="Low complexity" evidence="1">
    <location>
        <begin position="196"/>
        <end position="208"/>
    </location>
</feature>
<dbReference type="EMBL" id="BSXT01000850">
    <property type="protein sequence ID" value="GMF35119.1"/>
    <property type="molecule type" value="Genomic_DNA"/>
</dbReference>
<gene>
    <name evidence="2" type="ORF">Pfra01_000921900</name>
</gene>
<proteinExistence type="predicted"/>
<feature type="compositionally biased region" description="Basic and acidic residues" evidence="1">
    <location>
        <begin position="53"/>
        <end position="67"/>
    </location>
</feature>
<feature type="compositionally biased region" description="Basic and acidic residues" evidence="1">
    <location>
        <begin position="8"/>
        <end position="18"/>
    </location>
</feature>
<protein>
    <submittedName>
        <fullName evidence="2">Unnamed protein product</fullName>
    </submittedName>
</protein>
<feature type="compositionally biased region" description="Basic and acidic residues" evidence="1">
    <location>
        <begin position="232"/>
        <end position="253"/>
    </location>
</feature>
<feature type="compositionally biased region" description="Polar residues" evidence="1">
    <location>
        <begin position="298"/>
        <end position="322"/>
    </location>
</feature>
<dbReference type="Proteomes" id="UP001165121">
    <property type="component" value="Unassembled WGS sequence"/>
</dbReference>
<dbReference type="AlphaFoldDB" id="A0A9W6XB59"/>
<accession>A0A9W6XB59</accession>
<feature type="compositionally biased region" description="Acidic residues" evidence="1">
    <location>
        <begin position="255"/>
        <end position="270"/>
    </location>
</feature>
<reference evidence="2" key="1">
    <citation type="submission" date="2023-04" db="EMBL/GenBank/DDBJ databases">
        <title>Phytophthora fragariaefolia NBRC 109709.</title>
        <authorList>
            <person name="Ichikawa N."/>
            <person name="Sato H."/>
            <person name="Tonouchi N."/>
        </authorList>
    </citation>
    <scope>NUCLEOTIDE SEQUENCE</scope>
    <source>
        <strain evidence="2">NBRC 109709</strain>
    </source>
</reference>
<keyword evidence="3" id="KW-1185">Reference proteome</keyword>
<evidence type="ECO:0000313" key="2">
    <source>
        <dbReference type="EMBL" id="GMF35119.1"/>
    </source>
</evidence>
<feature type="compositionally biased region" description="Low complexity" evidence="1">
    <location>
        <begin position="23"/>
        <end position="33"/>
    </location>
</feature>
<evidence type="ECO:0000313" key="3">
    <source>
        <dbReference type="Proteomes" id="UP001165121"/>
    </source>
</evidence>
<feature type="compositionally biased region" description="Basic and acidic residues" evidence="1">
    <location>
        <begin position="276"/>
        <end position="287"/>
    </location>
</feature>